<proteinExistence type="predicted"/>
<organism evidence="1 2">
    <name type="scientific">Pistacia integerrima</name>
    <dbReference type="NCBI Taxonomy" id="434235"/>
    <lineage>
        <taxon>Eukaryota</taxon>
        <taxon>Viridiplantae</taxon>
        <taxon>Streptophyta</taxon>
        <taxon>Embryophyta</taxon>
        <taxon>Tracheophyta</taxon>
        <taxon>Spermatophyta</taxon>
        <taxon>Magnoliopsida</taxon>
        <taxon>eudicotyledons</taxon>
        <taxon>Gunneridae</taxon>
        <taxon>Pentapetalae</taxon>
        <taxon>rosids</taxon>
        <taxon>malvids</taxon>
        <taxon>Sapindales</taxon>
        <taxon>Anacardiaceae</taxon>
        <taxon>Pistacia</taxon>
    </lineage>
</organism>
<accession>A0ACC0Y7A0</accession>
<gene>
    <name evidence="1" type="ORF">Pint_13701</name>
</gene>
<comment type="caution">
    <text evidence="1">The sequence shown here is derived from an EMBL/GenBank/DDBJ whole genome shotgun (WGS) entry which is preliminary data.</text>
</comment>
<dbReference type="EMBL" id="CM047743">
    <property type="protein sequence ID" value="KAJ0030326.1"/>
    <property type="molecule type" value="Genomic_DNA"/>
</dbReference>
<reference evidence="2" key="1">
    <citation type="journal article" date="2023" name="G3 (Bethesda)">
        <title>Genome assembly and association tests identify interacting loci associated with vigor, precocity, and sex in interspecific pistachio rootstocks.</title>
        <authorList>
            <person name="Palmer W."/>
            <person name="Jacygrad E."/>
            <person name="Sagayaradj S."/>
            <person name="Cavanaugh K."/>
            <person name="Han R."/>
            <person name="Bertier L."/>
            <person name="Beede B."/>
            <person name="Kafkas S."/>
            <person name="Golino D."/>
            <person name="Preece J."/>
            <person name="Michelmore R."/>
        </authorList>
    </citation>
    <scope>NUCLEOTIDE SEQUENCE [LARGE SCALE GENOMIC DNA]</scope>
</reference>
<evidence type="ECO:0000313" key="1">
    <source>
        <dbReference type="EMBL" id="KAJ0030326.1"/>
    </source>
</evidence>
<dbReference type="Proteomes" id="UP001163603">
    <property type="component" value="Chromosome 8"/>
</dbReference>
<evidence type="ECO:0000313" key="2">
    <source>
        <dbReference type="Proteomes" id="UP001163603"/>
    </source>
</evidence>
<name>A0ACC0Y7A0_9ROSI</name>
<keyword evidence="2" id="KW-1185">Reference proteome</keyword>
<protein>
    <submittedName>
        <fullName evidence="1">Uncharacterized protein</fullName>
    </submittedName>
</protein>
<sequence>MVLAPKCATIKPKSDNDRRKRRFLKENSKHYRLPPGANDYWCKNFAYLLCTIWANDKAVQSALHVREETIQEWRRCNLTLQTAYDIDVGNNFDYHKNLTKTGIQVLLYGPDHDLVVPHISTEYWLTILNITLDEDWRPWYVSGQVAGYTMKYSNYGYRLTYATLKGAGHSPTEWKGRECYEMFERWIHFYPL</sequence>